<evidence type="ECO:0000313" key="4">
    <source>
        <dbReference type="Proteomes" id="UP000245942"/>
    </source>
</evidence>
<dbReference type="GeneID" id="37012506"/>
<protein>
    <submittedName>
        <fullName evidence="3">Thioesterase/thiol ester dehydrase-isomerase</fullName>
    </submittedName>
</protein>
<dbReference type="RefSeq" id="XP_025350962.1">
    <property type="nucleotide sequence ID" value="XM_025490772.1"/>
</dbReference>
<dbReference type="PANTHER" id="PTHR47260">
    <property type="entry name" value="UPF0644 PROTEIN PB2B4.06"/>
    <property type="match status" value="1"/>
</dbReference>
<keyword evidence="3" id="KW-0413">Isomerase</keyword>
<feature type="domain" description="Thioesterase" evidence="2">
    <location>
        <begin position="184"/>
        <end position="258"/>
    </location>
</feature>
<dbReference type="STRING" id="1684307.A0A316UEY8"/>
<dbReference type="Gene3D" id="3.10.129.10">
    <property type="entry name" value="Hotdog Thioesterase"/>
    <property type="match status" value="1"/>
</dbReference>
<dbReference type="Proteomes" id="UP000245942">
    <property type="component" value="Unassembled WGS sequence"/>
</dbReference>
<feature type="compositionally biased region" description="Low complexity" evidence="1">
    <location>
        <begin position="96"/>
        <end position="111"/>
    </location>
</feature>
<dbReference type="InterPro" id="IPR006683">
    <property type="entry name" value="Thioestr_dom"/>
</dbReference>
<dbReference type="SUPFAM" id="SSF54637">
    <property type="entry name" value="Thioesterase/thiol ester dehydrase-isomerase"/>
    <property type="match status" value="1"/>
</dbReference>
<dbReference type="Pfam" id="PF03061">
    <property type="entry name" value="4HBT"/>
    <property type="match status" value="1"/>
</dbReference>
<evidence type="ECO:0000313" key="3">
    <source>
        <dbReference type="EMBL" id="PWN23802.1"/>
    </source>
</evidence>
<proteinExistence type="predicted"/>
<evidence type="ECO:0000256" key="1">
    <source>
        <dbReference type="SAM" id="MobiDB-lite"/>
    </source>
</evidence>
<name>A0A316UEY8_9BASI</name>
<dbReference type="EMBL" id="KZ819321">
    <property type="protein sequence ID" value="PWN23802.1"/>
    <property type="molecule type" value="Genomic_DNA"/>
</dbReference>
<dbReference type="OrthoDB" id="506431at2759"/>
<feature type="region of interest" description="Disordered" evidence="1">
    <location>
        <begin position="65"/>
        <end position="112"/>
    </location>
</feature>
<gene>
    <name evidence="3" type="ORF">BCV69DRAFT_265076</name>
</gene>
<dbReference type="CDD" id="cd03443">
    <property type="entry name" value="PaaI_thioesterase"/>
    <property type="match status" value="1"/>
</dbReference>
<organism evidence="3 4">
    <name type="scientific">Pseudomicrostroma glucosiphilum</name>
    <dbReference type="NCBI Taxonomy" id="1684307"/>
    <lineage>
        <taxon>Eukaryota</taxon>
        <taxon>Fungi</taxon>
        <taxon>Dikarya</taxon>
        <taxon>Basidiomycota</taxon>
        <taxon>Ustilaginomycotina</taxon>
        <taxon>Exobasidiomycetes</taxon>
        <taxon>Microstromatales</taxon>
        <taxon>Microstromatales incertae sedis</taxon>
        <taxon>Pseudomicrostroma</taxon>
    </lineage>
</organism>
<sequence length="288" mass="30249">MALLVGVVGAGAYAVGSLYPPAFVTMVKPREAPAAPHASSEEGIAHTAQIEKQLMELPLVRHLLSAGDGGKGGENASGRVEGRPSDSIGVLSGSNPSTQSPSLETSPSSSTAEPYYIASRPYRRFPPSKLLHSLTAGTLRGPGRFAVPPLIVAKTKAGAAAEGGHEGDAYAFVHLGRSLCGHDGIIHGGLLATICDEAFARTAFFSLPSKVGVTARLELDYRAPTYADQFVVIQTSLVENRGRKAVVQGEIRDMNGKLLVSGKAIFVEPKFAKFLDTSLVKDAMDTHD</sequence>
<dbReference type="AlphaFoldDB" id="A0A316UEY8"/>
<accession>A0A316UEY8</accession>
<reference evidence="3 4" key="1">
    <citation type="journal article" date="2018" name="Mol. Biol. Evol.">
        <title>Broad Genomic Sampling Reveals a Smut Pathogenic Ancestry of the Fungal Clade Ustilaginomycotina.</title>
        <authorList>
            <person name="Kijpornyongpan T."/>
            <person name="Mondo S.J."/>
            <person name="Barry K."/>
            <person name="Sandor L."/>
            <person name="Lee J."/>
            <person name="Lipzen A."/>
            <person name="Pangilinan J."/>
            <person name="LaButti K."/>
            <person name="Hainaut M."/>
            <person name="Henrissat B."/>
            <person name="Grigoriev I.V."/>
            <person name="Spatafora J.W."/>
            <person name="Aime M.C."/>
        </authorList>
    </citation>
    <scope>NUCLEOTIDE SEQUENCE [LARGE SCALE GENOMIC DNA]</scope>
    <source>
        <strain evidence="3 4">MCA 4718</strain>
    </source>
</reference>
<keyword evidence="4" id="KW-1185">Reference proteome</keyword>
<dbReference type="InterPro" id="IPR052061">
    <property type="entry name" value="PTE-AB_protein"/>
</dbReference>
<evidence type="ECO:0000259" key="2">
    <source>
        <dbReference type="Pfam" id="PF03061"/>
    </source>
</evidence>
<dbReference type="PANTHER" id="PTHR47260:SF1">
    <property type="entry name" value="UPF0644 PROTEIN PB2B4.06"/>
    <property type="match status" value="1"/>
</dbReference>
<dbReference type="InterPro" id="IPR029069">
    <property type="entry name" value="HotDog_dom_sf"/>
</dbReference>
<dbReference type="GO" id="GO:0016853">
    <property type="term" value="F:isomerase activity"/>
    <property type="evidence" value="ECO:0007669"/>
    <property type="project" value="UniProtKB-KW"/>
</dbReference>